<comment type="similarity">
    <text evidence="2 4">Belongs to the Mediator complex subunit 11 family.</text>
</comment>
<dbReference type="GO" id="GO:0006357">
    <property type="term" value="P:regulation of transcription by RNA polymerase II"/>
    <property type="evidence" value="ECO:0007669"/>
    <property type="project" value="InterPro"/>
</dbReference>
<evidence type="ECO:0000313" key="6">
    <source>
        <dbReference type="EMBL" id="KAF2657787.1"/>
    </source>
</evidence>
<accession>A0A6A6TEV8</accession>
<dbReference type="EMBL" id="MU004321">
    <property type="protein sequence ID" value="KAF2657787.1"/>
    <property type="molecule type" value="Genomic_DNA"/>
</dbReference>
<protein>
    <recommendedName>
        <fullName evidence="4">Mediator of RNA polymerase II transcription subunit 11</fullName>
    </recommendedName>
    <alternativeName>
        <fullName evidence="4">Mediator complex subunit 11</fullName>
    </alternativeName>
</protein>
<dbReference type="Proteomes" id="UP000799324">
    <property type="component" value="Unassembled WGS sequence"/>
</dbReference>
<name>A0A6A6TEV8_9PLEO</name>
<sequence>MADQHARTSSDAAKPYSETAAEHIRELSVANRTLPQILRRSGNIVSLLTNHPVFEGDTHPTTDPAARAKMVKDQTYDLYLVINSLRLQLRRQINELHSHGIIPAQGTKPGTKFMRRPGRPGQGDEEARKAEEEERLKDPEMDVINGGLGDLDIAVLNARAGVRHQGDDEVLDRARAILEAMVRSGDANTDSMALDE</sequence>
<evidence type="ECO:0000256" key="4">
    <source>
        <dbReference type="RuleBase" id="RU364147"/>
    </source>
</evidence>
<keyword evidence="7" id="KW-1185">Reference proteome</keyword>
<organism evidence="6 7">
    <name type="scientific">Lophiostoma macrostomum CBS 122681</name>
    <dbReference type="NCBI Taxonomy" id="1314788"/>
    <lineage>
        <taxon>Eukaryota</taxon>
        <taxon>Fungi</taxon>
        <taxon>Dikarya</taxon>
        <taxon>Ascomycota</taxon>
        <taxon>Pezizomycotina</taxon>
        <taxon>Dothideomycetes</taxon>
        <taxon>Pleosporomycetidae</taxon>
        <taxon>Pleosporales</taxon>
        <taxon>Lophiostomataceae</taxon>
        <taxon>Lophiostoma</taxon>
    </lineage>
</organism>
<proteinExistence type="inferred from homology"/>
<keyword evidence="4" id="KW-0805">Transcription regulation</keyword>
<dbReference type="Pfam" id="PF10280">
    <property type="entry name" value="Med11"/>
    <property type="match status" value="1"/>
</dbReference>
<comment type="subunit">
    <text evidence="4">Component of the Mediator complex.</text>
</comment>
<evidence type="ECO:0000256" key="3">
    <source>
        <dbReference type="ARBA" id="ARBA00023242"/>
    </source>
</evidence>
<feature type="compositionally biased region" description="Basic and acidic residues" evidence="5">
    <location>
        <begin position="125"/>
        <end position="139"/>
    </location>
</feature>
<evidence type="ECO:0000256" key="1">
    <source>
        <dbReference type="ARBA" id="ARBA00004123"/>
    </source>
</evidence>
<gene>
    <name evidence="4" type="primary">MED11</name>
    <name evidence="6" type="ORF">K491DRAFT_714083</name>
</gene>
<dbReference type="GO" id="GO:0016592">
    <property type="term" value="C:mediator complex"/>
    <property type="evidence" value="ECO:0007669"/>
    <property type="project" value="InterPro"/>
</dbReference>
<evidence type="ECO:0000256" key="2">
    <source>
        <dbReference type="ARBA" id="ARBA00008186"/>
    </source>
</evidence>
<keyword evidence="4" id="KW-0010">Activator</keyword>
<dbReference type="InterPro" id="IPR019404">
    <property type="entry name" value="Mediator_Med11"/>
</dbReference>
<comment type="function">
    <text evidence="4">Component of the Mediator complex, a coactivator involved in the regulated transcription of nearly all RNA polymerase II-dependent genes. Mediator functions as a bridge to convey information from gene-specific regulatory proteins to the basal RNA polymerase II transcription machinery. Mediator is recruited to promoters by direct interactions with regulatory proteins and serves as a scaffold for the assembly of a functional pre-initiation complex with RNA polymerase II and the general transcription factors.</text>
</comment>
<keyword evidence="3 4" id="KW-0539">Nucleus</keyword>
<dbReference type="AlphaFoldDB" id="A0A6A6TEV8"/>
<evidence type="ECO:0000313" key="7">
    <source>
        <dbReference type="Proteomes" id="UP000799324"/>
    </source>
</evidence>
<dbReference type="OrthoDB" id="5418434at2759"/>
<evidence type="ECO:0000256" key="5">
    <source>
        <dbReference type="SAM" id="MobiDB-lite"/>
    </source>
</evidence>
<reference evidence="6" key="1">
    <citation type="journal article" date="2020" name="Stud. Mycol.">
        <title>101 Dothideomycetes genomes: a test case for predicting lifestyles and emergence of pathogens.</title>
        <authorList>
            <person name="Haridas S."/>
            <person name="Albert R."/>
            <person name="Binder M."/>
            <person name="Bloem J."/>
            <person name="Labutti K."/>
            <person name="Salamov A."/>
            <person name="Andreopoulos B."/>
            <person name="Baker S."/>
            <person name="Barry K."/>
            <person name="Bills G."/>
            <person name="Bluhm B."/>
            <person name="Cannon C."/>
            <person name="Castanera R."/>
            <person name="Culley D."/>
            <person name="Daum C."/>
            <person name="Ezra D."/>
            <person name="Gonzalez J."/>
            <person name="Henrissat B."/>
            <person name="Kuo A."/>
            <person name="Liang C."/>
            <person name="Lipzen A."/>
            <person name="Lutzoni F."/>
            <person name="Magnuson J."/>
            <person name="Mondo S."/>
            <person name="Nolan M."/>
            <person name="Ohm R."/>
            <person name="Pangilinan J."/>
            <person name="Park H.-J."/>
            <person name="Ramirez L."/>
            <person name="Alfaro M."/>
            <person name="Sun H."/>
            <person name="Tritt A."/>
            <person name="Yoshinaga Y."/>
            <person name="Zwiers L.-H."/>
            <person name="Turgeon B."/>
            <person name="Goodwin S."/>
            <person name="Spatafora J."/>
            <person name="Crous P."/>
            <person name="Grigoriev I."/>
        </authorList>
    </citation>
    <scope>NUCLEOTIDE SEQUENCE</scope>
    <source>
        <strain evidence="6">CBS 122681</strain>
    </source>
</reference>
<comment type="subcellular location">
    <subcellularLocation>
        <location evidence="1 4">Nucleus</location>
    </subcellularLocation>
</comment>
<feature type="region of interest" description="Disordered" evidence="5">
    <location>
        <begin position="101"/>
        <end position="139"/>
    </location>
</feature>
<dbReference type="GO" id="GO:0003712">
    <property type="term" value="F:transcription coregulator activity"/>
    <property type="evidence" value="ECO:0007669"/>
    <property type="project" value="InterPro"/>
</dbReference>
<keyword evidence="4" id="KW-0804">Transcription</keyword>